<dbReference type="AlphaFoldDB" id="A0A498J908"/>
<accession>A0A498J908</accession>
<organism evidence="1 2">
    <name type="scientific">Malus domestica</name>
    <name type="common">Apple</name>
    <name type="synonym">Pyrus malus</name>
    <dbReference type="NCBI Taxonomy" id="3750"/>
    <lineage>
        <taxon>Eukaryota</taxon>
        <taxon>Viridiplantae</taxon>
        <taxon>Streptophyta</taxon>
        <taxon>Embryophyta</taxon>
        <taxon>Tracheophyta</taxon>
        <taxon>Spermatophyta</taxon>
        <taxon>Magnoliopsida</taxon>
        <taxon>eudicotyledons</taxon>
        <taxon>Gunneridae</taxon>
        <taxon>Pentapetalae</taxon>
        <taxon>rosids</taxon>
        <taxon>fabids</taxon>
        <taxon>Rosales</taxon>
        <taxon>Rosaceae</taxon>
        <taxon>Amygdaloideae</taxon>
        <taxon>Maleae</taxon>
        <taxon>Malus</taxon>
    </lineage>
</organism>
<sequence length="87" mass="10199">MYGPVHFRRTRVILYKLLTVLTNQSHIQKKLKTALGVGINTCTGYLYGVFAFFQPQTLQERCAVFRPQTSQMDFVFFFLLEFDEIIL</sequence>
<comment type="caution">
    <text evidence="1">The sequence shown here is derived from an EMBL/GenBank/DDBJ whole genome shotgun (WGS) entry which is preliminary data.</text>
</comment>
<dbReference type="EMBL" id="RDQH01000335">
    <property type="protein sequence ID" value="RXH90303.1"/>
    <property type="molecule type" value="Genomic_DNA"/>
</dbReference>
<gene>
    <name evidence="1" type="ORF">DVH24_032660</name>
</gene>
<keyword evidence="2" id="KW-1185">Reference proteome</keyword>
<proteinExistence type="predicted"/>
<evidence type="ECO:0000313" key="2">
    <source>
        <dbReference type="Proteomes" id="UP000290289"/>
    </source>
</evidence>
<protein>
    <submittedName>
        <fullName evidence="1">Uncharacterized protein</fullName>
    </submittedName>
</protein>
<reference evidence="1 2" key="1">
    <citation type="submission" date="2018-10" db="EMBL/GenBank/DDBJ databases">
        <title>A high-quality apple genome assembly.</title>
        <authorList>
            <person name="Hu J."/>
        </authorList>
    </citation>
    <scope>NUCLEOTIDE SEQUENCE [LARGE SCALE GENOMIC DNA]</scope>
    <source>
        <strain evidence="2">cv. HFTH1</strain>
        <tissue evidence="1">Young leaf</tissue>
    </source>
</reference>
<evidence type="ECO:0000313" key="1">
    <source>
        <dbReference type="EMBL" id="RXH90303.1"/>
    </source>
</evidence>
<dbReference type="Proteomes" id="UP000290289">
    <property type="component" value="Chromosome 9"/>
</dbReference>
<name>A0A498J908_MALDO</name>